<dbReference type="EMBL" id="VTPC01090156">
    <property type="protein sequence ID" value="KAF2884569.1"/>
    <property type="molecule type" value="Genomic_DNA"/>
</dbReference>
<evidence type="ECO:0000259" key="3">
    <source>
        <dbReference type="Pfam" id="PF05649"/>
    </source>
</evidence>
<dbReference type="GO" id="GO:0005886">
    <property type="term" value="C:plasma membrane"/>
    <property type="evidence" value="ECO:0007669"/>
    <property type="project" value="UniProtKB-SubCell"/>
</dbReference>
<name>A0A8K0CE94_IGNLU</name>
<evidence type="ECO:0000313" key="5">
    <source>
        <dbReference type="Proteomes" id="UP000801492"/>
    </source>
</evidence>
<comment type="subcellular location">
    <subcellularLocation>
        <location evidence="1">Cell membrane</location>
        <topology evidence="1">Single-pass type II membrane protein</topology>
    </subcellularLocation>
</comment>
<dbReference type="SUPFAM" id="SSF55486">
    <property type="entry name" value="Metalloproteases ('zincins'), catalytic domain"/>
    <property type="match status" value="1"/>
</dbReference>
<dbReference type="GO" id="GO:0016485">
    <property type="term" value="P:protein processing"/>
    <property type="evidence" value="ECO:0007669"/>
    <property type="project" value="TreeGrafter"/>
</dbReference>
<accession>A0A8K0CE94</accession>
<comment type="similarity">
    <text evidence="2">Belongs to the peptidase M13 family.</text>
</comment>
<evidence type="ECO:0000256" key="1">
    <source>
        <dbReference type="ARBA" id="ARBA00004401"/>
    </source>
</evidence>
<dbReference type="PROSITE" id="PS51885">
    <property type="entry name" value="NEPRILYSIN"/>
    <property type="match status" value="1"/>
</dbReference>
<dbReference type="InterPro" id="IPR008753">
    <property type="entry name" value="Peptidase_M13_N"/>
</dbReference>
<feature type="domain" description="Peptidase M13 N-terminal" evidence="3">
    <location>
        <begin position="39"/>
        <end position="306"/>
    </location>
</feature>
<dbReference type="PANTHER" id="PTHR11733">
    <property type="entry name" value="ZINC METALLOPROTEASE FAMILY M13 NEPRILYSIN-RELATED"/>
    <property type="match status" value="1"/>
</dbReference>
<organism evidence="4 5">
    <name type="scientific">Ignelater luminosus</name>
    <name type="common">Cucubano</name>
    <name type="synonym">Pyrophorus luminosus</name>
    <dbReference type="NCBI Taxonomy" id="2038154"/>
    <lineage>
        <taxon>Eukaryota</taxon>
        <taxon>Metazoa</taxon>
        <taxon>Ecdysozoa</taxon>
        <taxon>Arthropoda</taxon>
        <taxon>Hexapoda</taxon>
        <taxon>Insecta</taxon>
        <taxon>Pterygota</taxon>
        <taxon>Neoptera</taxon>
        <taxon>Endopterygota</taxon>
        <taxon>Coleoptera</taxon>
        <taxon>Polyphaga</taxon>
        <taxon>Elateriformia</taxon>
        <taxon>Elateroidea</taxon>
        <taxon>Elateridae</taxon>
        <taxon>Agrypninae</taxon>
        <taxon>Pyrophorini</taxon>
        <taxon>Ignelater</taxon>
    </lineage>
</organism>
<sequence>MKNYYIFISFSATPKICNTSGCLLAASQIVAHIDPTVNPCDDFFKFACGKFIQQAHGDINAASVKKIERQVERQLAEIIKEPIKDEDNYWIKNQKILLQACMNESAVGEETMQEFEEILEDLNGWPIVTGHKWNEGIFDWKEILYKLKDRGYTNSMLLEVTVIEDRFNNTNRHIVLILPPYLKKVDNEHKDILKRFMTNVAVKFGADRNRAAIEMEKVMDFMENLQKITDEKDAKVKNNTQFNRTAEILKTRFTVGTYQELNGDIDWLDFINRFLEPVARVTSDDYVVFPKLEYTEAFFRLINKISKR</sequence>
<dbReference type="Pfam" id="PF05649">
    <property type="entry name" value="Peptidase_M13_N"/>
    <property type="match status" value="1"/>
</dbReference>
<gene>
    <name evidence="4" type="ORF">ILUMI_21608</name>
</gene>
<dbReference type="Proteomes" id="UP000801492">
    <property type="component" value="Unassembled WGS sequence"/>
</dbReference>
<dbReference type="GO" id="GO:0004222">
    <property type="term" value="F:metalloendopeptidase activity"/>
    <property type="evidence" value="ECO:0007669"/>
    <property type="project" value="InterPro"/>
</dbReference>
<proteinExistence type="inferred from homology"/>
<dbReference type="OrthoDB" id="6475849at2759"/>
<keyword evidence="5" id="KW-1185">Reference proteome</keyword>
<protein>
    <recommendedName>
        <fullName evidence="3">Peptidase M13 N-terminal domain-containing protein</fullName>
    </recommendedName>
</protein>
<evidence type="ECO:0000256" key="2">
    <source>
        <dbReference type="ARBA" id="ARBA00007357"/>
    </source>
</evidence>
<dbReference type="AlphaFoldDB" id="A0A8K0CE94"/>
<reference evidence="4" key="1">
    <citation type="submission" date="2019-08" db="EMBL/GenBank/DDBJ databases">
        <title>The genome of the North American firefly Photinus pyralis.</title>
        <authorList>
            <consortium name="Photinus pyralis genome working group"/>
            <person name="Fallon T.R."/>
            <person name="Sander Lower S.E."/>
            <person name="Weng J.-K."/>
        </authorList>
    </citation>
    <scope>NUCLEOTIDE SEQUENCE</scope>
    <source>
        <strain evidence="4">TRF0915ILg1</strain>
        <tissue evidence="4">Whole body</tissue>
    </source>
</reference>
<dbReference type="Gene3D" id="1.10.1380.10">
    <property type="entry name" value="Neutral endopeptidase , domain2"/>
    <property type="match status" value="1"/>
</dbReference>
<comment type="caution">
    <text evidence="4">The sequence shown here is derived from an EMBL/GenBank/DDBJ whole genome shotgun (WGS) entry which is preliminary data.</text>
</comment>
<evidence type="ECO:0000313" key="4">
    <source>
        <dbReference type="EMBL" id="KAF2884569.1"/>
    </source>
</evidence>
<dbReference type="InterPro" id="IPR042089">
    <property type="entry name" value="Peptidase_M13_dom_2"/>
</dbReference>
<dbReference type="PANTHER" id="PTHR11733:SF240">
    <property type="entry name" value="GH14155P-RELATED"/>
    <property type="match status" value="1"/>
</dbReference>
<dbReference type="InterPro" id="IPR000718">
    <property type="entry name" value="Peptidase_M13"/>
</dbReference>